<feature type="transmembrane region" description="Helical" evidence="1">
    <location>
        <begin position="44"/>
        <end position="64"/>
    </location>
</feature>
<organism evidence="2 3">
    <name type="scientific">Spiroplasma ixodetis</name>
    <dbReference type="NCBI Taxonomy" id="2141"/>
    <lineage>
        <taxon>Bacteria</taxon>
        <taxon>Bacillati</taxon>
        <taxon>Mycoplasmatota</taxon>
        <taxon>Mollicutes</taxon>
        <taxon>Entomoplasmatales</taxon>
        <taxon>Spiroplasmataceae</taxon>
        <taxon>Spiroplasma</taxon>
    </lineage>
</organism>
<accession>A0ABN7BW18</accession>
<name>A0ABN7BW18_9MOLU</name>
<dbReference type="Proteomes" id="UP001473424">
    <property type="component" value="Chromosome"/>
</dbReference>
<sequence>MDFKNKKNINGVINNDEKIKESKNILGKLGRWIGKFFIFDLETYLFRFISGIISVLALKIPLVMEFCWWTPAALGISNTYTALPIGWCIVLTIVAVLGVQLLKEYEIKPLLKKCKS</sequence>
<feature type="transmembrane region" description="Helical" evidence="1">
    <location>
        <begin position="84"/>
        <end position="102"/>
    </location>
</feature>
<gene>
    <name evidence="2" type="ORF">SAP269_17630</name>
</gene>
<evidence type="ECO:0008006" key="4">
    <source>
        <dbReference type="Google" id="ProtNLM"/>
    </source>
</evidence>
<keyword evidence="1" id="KW-1133">Transmembrane helix</keyword>
<evidence type="ECO:0000313" key="2">
    <source>
        <dbReference type="EMBL" id="BET39174.1"/>
    </source>
</evidence>
<keyword evidence="1" id="KW-0812">Transmembrane</keyword>
<evidence type="ECO:0000256" key="1">
    <source>
        <dbReference type="SAM" id="Phobius"/>
    </source>
</evidence>
<dbReference type="EMBL" id="AP028955">
    <property type="protein sequence ID" value="BET39174.1"/>
    <property type="molecule type" value="Genomic_DNA"/>
</dbReference>
<keyword evidence="3" id="KW-1185">Reference proteome</keyword>
<evidence type="ECO:0000313" key="3">
    <source>
        <dbReference type="Proteomes" id="UP001473424"/>
    </source>
</evidence>
<protein>
    <recommendedName>
        <fullName evidence="4">Spiroplasmavirus-related protein</fullName>
    </recommendedName>
</protein>
<reference evidence="3" key="1">
    <citation type="journal article" date="2024" name="FEMS Microbiol. Lett.">
        <title>Genomic insights into Spiroplasma endosymbionts that induce male-killing and protective phenotypes in the pea aphid.</title>
        <authorList>
            <person name="Arai H."/>
            <person name="Legeai F."/>
            <person name="Kageyama D."/>
            <person name="Sugio A."/>
            <person name="Simon J.C."/>
        </authorList>
    </citation>
    <scope>NUCLEOTIDE SEQUENCE [LARGE SCALE GENOMIC DNA]</scope>
    <source>
        <strain evidence="3">sAp269</strain>
    </source>
</reference>
<dbReference type="RefSeq" id="WP_353306025.1">
    <property type="nucleotide sequence ID" value="NZ_AP028955.1"/>
</dbReference>
<proteinExistence type="predicted"/>
<keyword evidence="1" id="KW-0472">Membrane</keyword>